<evidence type="ECO:0000313" key="2">
    <source>
        <dbReference type="Proteomes" id="UP000001364"/>
    </source>
</evidence>
<dbReference type="KEGG" id="ccs:CCNA_03924"/>
<organism evidence="1 2">
    <name type="scientific">Caulobacter vibrioides (strain NA1000 / CB15N)</name>
    <name type="common">Caulobacter crescentus</name>
    <dbReference type="NCBI Taxonomy" id="565050"/>
    <lineage>
        <taxon>Bacteria</taxon>
        <taxon>Pseudomonadati</taxon>
        <taxon>Pseudomonadota</taxon>
        <taxon>Alphaproteobacteria</taxon>
        <taxon>Caulobacterales</taxon>
        <taxon>Caulobacteraceae</taxon>
        <taxon>Caulobacter</taxon>
    </lineage>
</organism>
<dbReference type="Proteomes" id="UP000001364">
    <property type="component" value="Chromosome"/>
</dbReference>
<protein>
    <submittedName>
        <fullName evidence="1">Uncharacterized protein</fullName>
    </submittedName>
</protein>
<accession>A0A0H3J419</accession>
<dbReference type="HOGENOM" id="CLU_3422799_0_0_5"/>
<reference evidence="1 2" key="1">
    <citation type="journal article" date="2010" name="J. Bacteriol.">
        <title>The genetic basis of laboratory adaptation in Caulobacter crescentus.</title>
        <authorList>
            <person name="Marks M.E."/>
            <person name="Castro-Rojas C.M."/>
            <person name="Teiling C."/>
            <person name="Du L."/>
            <person name="Kapatral V."/>
            <person name="Walunas T.L."/>
            <person name="Crosson S."/>
        </authorList>
    </citation>
    <scope>NUCLEOTIDE SEQUENCE [LARGE SCALE GENOMIC DNA]</scope>
    <source>
        <strain evidence="2">NA1000 / CB15N</strain>
    </source>
</reference>
<dbReference type="RefSeq" id="WP_024265571.1">
    <property type="nucleotide sequence ID" value="NC_011916.1"/>
</dbReference>
<gene>
    <name evidence="1" type="ordered locus">CCNA_03924</name>
</gene>
<name>A0A0H3J419_CAUVN</name>
<sequence length="23" mass="2940">MRTPHQVLVRRSVQYHLKDWFNE</sequence>
<dbReference type="RefSeq" id="YP_009020496.1">
    <property type="nucleotide sequence ID" value="NC_011916.1"/>
</dbReference>
<dbReference type="GeneID" id="18668813"/>
<keyword evidence="2" id="KW-1185">Reference proteome</keyword>
<dbReference type="EMBL" id="CP001340">
    <property type="protein sequence ID" value="AHI88527.1"/>
    <property type="molecule type" value="Genomic_DNA"/>
</dbReference>
<proteinExistence type="predicted"/>
<evidence type="ECO:0000313" key="1">
    <source>
        <dbReference type="EMBL" id="AHI88527.1"/>
    </source>
</evidence>
<dbReference type="AlphaFoldDB" id="A0A0H3J419"/>